<protein>
    <submittedName>
        <fullName evidence="3">Uncharacterized protein</fullName>
    </submittedName>
</protein>
<dbReference type="PROSITE" id="PS51128">
    <property type="entry name" value="ZF_DKSA_2"/>
    <property type="match status" value="1"/>
</dbReference>
<dbReference type="PANTHER" id="PTHR33823">
    <property type="entry name" value="RNA POLYMERASE-BINDING TRANSCRIPTION FACTOR DKSA-RELATED"/>
    <property type="match status" value="1"/>
</dbReference>
<evidence type="ECO:0000313" key="3">
    <source>
        <dbReference type="EMBL" id="OHA14592.1"/>
    </source>
</evidence>
<dbReference type="Gene3D" id="1.20.120.910">
    <property type="entry name" value="DksA, coiled-coil domain"/>
    <property type="match status" value="1"/>
</dbReference>
<evidence type="ECO:0000256" key="1">
    <source>
        <dbReference type="PROSITE-ProRule" id="PRU00510"/>
    </source>
</evidence>
<sequence>MDKTLLEQLKQKLLEEKVLLEKDLSSFAKKDPNMKGDWDTVFPQMGEAQSGSHSSLDESADEVEEYENLTAKEFTLETRLAEVNRALERINKDGFGLCQKCGKEISKERLYANPAAEFDIECS</sequence>
<proteinExistence type="predicted"/>
<organism evidence="3 4">
    <name type="scientific">Candidatus Sungbacteria bacterium RIFCSPLOWO2_12_FULL_41_11</name>
    <dbReference type="NCBI Taxonomy" id="1802286"/>
    <lineage>
        <taxon>Bacteria</taxon>
        <taxon>Candidatus Sungiibacteriota</taxon>
    </lineage>
</organism>
<accession>A0A1G2LUP0</accession>
<comment type="caution">
    <text evidence="3">The sequence shown here is derived from an EMBL/GenBank/DDBJ whole genome shotgun (WGS) entry which is preliminary data.</text>
</comment>
<evidence type="ECO:0000313" key="4">
    <source>
        <dbReference type="Proteomes" id="UP000177171"/>
    </source>
</evidence>
<feature type="region of interest" description="Disordered" evidence="2">
    <location>
        <begin position="35"/>
        <end position="62"/>
    </location>
</feature>
<reference evidence="3 4" key="1">
    <citation type="journal article" date="2016" name="Nat. Commun.">
        <title>Thousands of microbial genomes shed light on interconnected biogeochemical processes in an aquifer system.</title>
        <authorList>
            <person name="Anantharaman K."/>
            <person name="Brown C.T."/>
            <person name="Hug L.A."/>
            <person name="Sharon I."/>
            <person name="Castelle C.J."/>
            <person name="Probst A.J."/>
            <person name="Thomas B.C."/>
            <person name="Singh A."/>
            <person name="Wilkins M.J."/>
            <person name="Karaoz U."/>
            <person name="Brodie E.L."/>
            <person name="Williams K.H."/>
            <person name="Hubbard S.S."/>
            <person name="Banfield J.F."/>
        </authorList>
    </citation>
    <scope>NUCLEOTIDE SEQUENCE [LARGE SCALE GENOMIC DNA]</scope>
</reference>
<gene>
    <name evidence="3" type="ORF">A3G49_05365</name>
</gene>
<name>A0A1G2LUP0_9BACT</name>
<evidence type="ECO:0000256" key="2">
    <source>
        <dbReference type="SAM" id="MobiDB-lite"/>
    </source>
</evidence>
<dbReference type="EMBL" id="MHQY01000005">
    <property type="protein sequence ID" value="OHA14592.1"/>
    <property type="molecule type" value="Genomic_DNA"/>
</dbReference>
<dbReference type="PANTHER" id="PTHR33823:SF4">
    <property type="entry name" value="GENERAL STRESS PROTEIN 16O"/>
    <property type="match status" value="1"/>
</dbReference>
<feature type="zinc finger region" description="dksA C4-type" evidence="1">
    <location>
        <begin position="98"/>
        <end position="122"/>
    </location>
</feature>
<dbReference type="AlphaFoldDB" id="A0A1G2LUP0"/>
<dbReference type="Proteomes" id="UP000177171">
    <property type="component" value="Unassembled WGS sequence"/>
</dbReference>